<dbReference type="Pfam" id="PF01042">
    <property type="entry name" value="Ribonuc_L-PSP"/>
    <property type="match status" value="1"/>
</dbReference>
<gene>
    <name evidence="1" type="ORF">Daus18300_012183</name>
</gene>
<sequence>MSSLQYFNDQGAGQKLSDICHYSQAVVLGDTVKCSGQGGWTIGGELDPYDIRGQVNLAFDNVDRVLQAAGLRGWEDVYSVRSYHVGMEPSYNHIVAKLRKRIPGHRPIWTAVAVPRLAFPEMKIELEVEAWNRRPGSGYEVRI</sequence>
<evidence type="ECO:0000313" key="2">
    <source>
        <dbReference type="Proteomes" id="UP001583177"/>
    </source>
</evidence>
<dbReference type="Proteomes" id="UP001583177">
    <property type="component" value="Unassembled WGS sequence"/>
</dbReference>
<dbReference type="EMBL" id="JAWRVE010000160">
    <property type="protein sequence ID" value="KAL1852424.1"/>
    <property type="molecule type" value="Genomic_DNA"/>
</dbReference>
<comment type="caution">
    <text evidence="1">The sequence shown here is derived from an EMBL/GenBank/DDBJ whole genome shotgun (WGS) entry which is preliminary data.</text>
</comment>
<protein>
    <submittedName>
        <fullName evidence="1">Uncharacterized protein</fullName>
    </submittedName>
</protein>
<reference evidence="1 2" key="1">
    <citation type="journal article" date="2024" name="IMA Fungus">
        <title>IMA Genome - F19 : A genome assembly and annotation guide to empower mycologists, including annotated draft genome sequences of Ceratocystis pirilliformis, Diaporthe australafricana, Fusarium ophioides, Paecilomyces lecythidis, and Sporothrix stenoceras.</title>
        <authorList>
            <person name="Aylward J."/>
            <person name="Wilson A.M."/>
            <person name="Visagie C.M."/>
            <person name="Spraker J."/>
            <person name="Barnes I."/>
            <person name="Buitendag C."/>
            <person name="Ceriani C."/>
            <person name="Del Mar Angel L."/>
            <person name="du Plessis D."/>
            <person name="Fuchs T."/>
            <person name="Gasser K."/>
            <person name="Kramer D."/>
            <person name="Li W."/>
            <person name="Munsamy K."/>
            <person name="Piso A."/>
            <person name="Price J.L."/>
            <person name="Sonnekus B."/>
            <person name="Thomas C."/>
            <person name="van der Nest A."/>
            <person name="van Dijk A."/>
            <person name="van Heerden A."/>
            <person name="van Vuuren N."/>
            <person name="Yilmaz N."/>
            <person name="Duong T.A."/>
            <person name="van der Merwe N.A."/>
            <person name="Wingfield M.J."/>
            <person name="Wingfield B.D."/>
        </authorList>
    </citation>
    <scope>NUCLEOTIDE SEQUENCE [LARGE SCALE GENOMIC DNA]</scope>
    <source>
        <strain evidence="1 2">CMW 18300</strain>
    </source>
</reference>
<keyword evidence="2" id="KW-1185">Reference proteome</keyword>
<dbReference type="Gene3D" id="3.30.1330.40">
    <property type="entry name" value="RutC-like"/>
    <property type="match status" value="1"/>
</dbReference>
<name>A0ABR3W3X5_9PEZI</name>
<organism evidence="1 2">
    <name type="scientific">Diaporthe australafricana</name>
    <dbReference type="NCBI Taxonomy" id="127596"/>
    <lineage>
        <taxon>Eukaryota</taxon>
        <taxon>Fungi</taxon>
        <taxon>Dikarya</taxon>
        <taxon>Ascomycota</taxon>
        <taxon>Pezizomycotina</taxon>
        <taxon>Sordariomycetes</taxon>
        <taxon>Sordariomycetidae</taxon>
        <taxon>Diaporthales</taxon>
        <taxon>Diaporthaceae</taxon>
        <taxon>Diaporthe</taxon>
    </lineage>
</organism>
<dbReference type="PANTHER" id="PTHR11803:SF39">
    <property type="entry name" value="2-IMINOBUTANOATE_2-IMINOPROPANOATE DEAMINASE"/>
    <property type="match status" value="1"/>
</dbReference>
<accession>A0ABR3W3X5</accession>
<dbReference type="InterPro" id="IPR006175">
    <property type="entry name" value="YjgF/YER057c/UK114"/>
</dbReference>
<dbReference type="PANTHER" id="PTHR11803">
    <property type="entry name" value="2-IMINOBUTANOATE/2-IMINOPROPANOATE DEAMINASE RIDA"/>
    <property type="match status" value="1"/>
</dbReference>
<proteinExistence type="predicted"/>
<dbReference type="SUPFAM" id="SSF55298">
    <property type="entry name" value="YjgF-like"/>
    <property type="match status" value="1"/>
</dbReference>
<evidence type="ECO:0000313" key="1">
    <source>
        <dbReference type="EMBL" id="KAL1852424.1"/>
    </source>
</evidence>
<dbReference type="InterPro" id="IPR035959">
    <property type="entry name" value="RutC-like_sf"/>
</dbReference>